<proteinExistence type="inferred from homology"/>
<evidence type="ECO:0000313" key="5">
    <source>
        <dbReference type="Proteomes" id="UP000886817"/>
    </source>
</evidence>
<gene>
    <name evidence="4" type="ORF">IAA45_11230</name>
</gene>
<dbReference type="InterPro" id="IPR010426">
    <property type="entry name" value="MTTB_MeTrfase"/>
</dbReference>
<evidence type="ECO:0000256" key="1">
    <source>
        <dbReference type="ARBA" id="ARBA00007137"/>
    </source>
</evidence>
<evidence type="ECO:0000256" key="2">
    <source>
        <dbReference type="ARBA" id="ARBA00022603"/>
    </source>
</evidence>
<protein>
    <submittedName>
        <fullName evidence="4">Trimethylamine methyltransferase family protein</fullName>
    </submittedName>
</protein>
<dbReference type="Gene3D" id="3.20.20.480">
    <property type="entry name" value="Trimethylamine methyltransferase-like"/>
    <property type="match status" value="1"/>
</dbReference>
<sequence>QSKTPVDKHGSRLHGEASLYTYHYRDAADGKIKEYTMESLANIAKFVEKAGKFYPLNPVIPGYPNDVPAELSSLARYLVAAENCSGSWPAAPDSPVAAEYLFEMTAVMGQEMKHLPVYMVSPLTLGGDSLDIVVSNSSRLESFYTFSMPNMGVTTPMNISMGLAVVLAEVAGGAILVEKLTGLEGVIRPNLLPFDFKYFNIAFGSPEKFIYEQASVELLGYIKDEEPDYSSTNIHTWGKEPDGRTGLEKGMMIMAGAMAGARRFYCIGTQSLDEVFDPLQMIQDLEGIVFAQRILDGLDADEVEDTLLEELEEGISAGFVSSDRSLDDYASYLASPDFSPKDNLQKWLQDGEKSSVEVLKEIYDKIDRTESTYVLEKEKQQELRKIFDRAMKAVGQ</sequence>
<evidence type="ECO:0000313" key="4">
    <source>
        <dbReference type="EMBL" id="HIX60269.1"/>
    </source>
</evidence>
<dbReference type="AlphaFoldDB" id="A0A9D1WJD1"/>
<feature type="non-terminal residue" evidence="4">
    <location>
        <position position="1"/>
    </location>
</feature>
<comment type="similarity">
    <text evidence="1">Belongs to the trimethylamine methyltransferase family.</text>
</comment>
<dbReference type="InterPro" id="IPR038601">
    <property type="entry name" value="MttB-like_sf"/>
</dbReference>
<keyword evidence="3" id="KW-0808">Transferase</keyword>
<dbReference type="GO" id="GO:0008168">
    <property type="term" value="F:methyltransferase activity"/>
    <property type="evidence" value="ECO:0007669"/>
    <property type="project" value="UniProtKB-KW"/>
</dbReference>
<reference evidence="4" key="1">
    <citation type="journal article" date="2021" name="PeerJ">
        <title>Extensive microbial diversity within the chicken gut microbiome revealed by metagenomics and culture.</title>
        <authorList>
            <person name="Gilroy R."/>
            <person name="Ravi A."/>
            <person name="Getino M."/>
            <person name="Pursley I."/>
            <person name="Horton D.L."/>
            <person name="Alikhan N.F."/>
            <person name="Baker D."/>
            <person name="Gharbi K."/>
            <person name="Hall N."/>
            <person name="Watson M."/>
            <person name="Adriaenssens E.M."/>
            <person name="Foster-Nyarko E."/>
            <person name="Jarju S."/>
            <person name="Secka A."/>
            <person name="Antonio M."/>
            <person name="Oren A."/>
            <person name="Chaudhuri R.R."/>
            <person name="La Ragione R."/>
            <person name="Hildebrand F."/>
            <person name="Pallen M.J."/>
        </authorList>
    </citation>
    <scope>NUCLEOTIDE SEQUENCE</scope>
    <source>
        <strain evidence="4">ChiSjej1B19-8411</strain>
    </source>
</reference>
<organism evidence="4 5">
    <name type="scientific">Candidatus Blautia gallistercoris</name>
    <dbReference type="NCBI Taxonomy" id="2838490"/>
    <lineage>
        <taxon>Bacteria</taxon>
        <taxon>Bacillati</taxon>
        <taxon>Bacillota</taxon>
        <taxon>Clostridia</taxon>
        <taxon>Lachnospirales</taxon>
        <taxon>Lachnospiraceae</taxon>
        <taxon>Blautia</taxon>
    </lineage>
</organism>
<comment type="caution">
    <text evidence="4">The sequence shown here is derived from an EMBL/GenBank/DDBJ whole genome shotgun (WGS) entry which is preliminary data.</text>
</comment>
<accession>A0A9D1WJD1</accession>
<name>A0A9D1WJD1_9FIRM</name>
<keyword evidence="2 4" id="KW-0489">Methyltransferase</keyword>
<reference evidence="4" key="2">
    <citation type="submission" date="2021-04" db="EMBL/GenBank/DDBJ databases">
        <authorList>
            <person name="Gilroy R."/>
        </authorList>
    </citation>
    <scope>NUCLEOTIDE SEQUENCE</scope>
    <source>
        <strain evidence="4">ChiSjej1B19-8411</strain>
    </source>
</reference>
<dbReference type="GO" id="GO:0015948">
    <property type="term" value="P:methanogenesis"/>
    <property type="evidence" value="ECO:0007669"/>
    <property type="project" value="InterPro"/>
</dbReference>
<dbReference type="Proteomes" id="UP000886817">
    <property type="component" value="Unassembled WGS sequence"/>
</dbReference>
<evidence type="ECO:0000256" key="3">
    <source>
        <dbReference type="ARBA" id="ARBA00022679"/>
    </source>
</evidence>
<dbReference type="EMBL" id="DXEX01000241">
    <property type="protein sequence ID" value="HIX60269.1"/>
    <property type="molecule type" value="Genomic_DNA"/>
</dbReference>
<dbReference type="Pfam" id="PF06253">
    <property type="entry name" value="MTTB"/>
    <property type="match status" value="1"/>
</dbReference>
<dbReference type="GO" id="GO:0032259">
    <property type="term" value="P:methylation"/>
    <property type="evidence" value="ECO:0007669"/>
    <property type="project" value="UniProtKB-KW"/>
</dbReference>